<dbReference type="InterPro" id="IPR013766">
    <property type="entry name" value="Thioredoxin_domain"/>
</dbReference>
<name>A7NQB1_ROSCS</name>
<dbReference type="AlphaFoldDB" id="A7NQB1"/>
<organism evidence="4 5">
    <name type="scientific">Roseiflexus castenholzii (strain DSM 13941 / HLO8)</name>
    <dbReference type="NCBI Taxonomy" id="383372"/>
    <lineage>
        <taxon>Bacteria</taxon>
        <taxon>Bacillati</taxon>
        <taxon>Chloroflexota</taxon>
        <taxon>Chloroflexia</taxon>
        <taxon>Chloroflexales</taxon>
        <taxon>Roseiflexineae</taxon>
        <taxon>Roseiflexaceae</taxon>
        <taxon>Roseiflexus</taxon>
    </lineage>
</organism>
<dbReference type="OrthoDB" id="9784686at2"/>
<evidence type="ECO:0000313" key="5">
    <source>
        <dbReference type="Proteomes" id="UP000000263"/>
    </source>
</evidence>
<sequence length="268" mass="29555">MLPDDHRRLRTGALYAALLLIALALLVACGPEAPQAIDPPSVTRQAVVALPTATRQTVVVRPTDSERPRPSGVTPVPAPTDVPERAPSFDGDPRTMGDPDAPIVVVEFSDFQCPFCASFSREVRPLIEERYVSTGKVRFVYRDFPLMSIHPGALLAAHVANCAGDQGAFWEMHNRIFAGMEQREWASGDAGDFRTFLKYADELNLDTAQVQQCVESNRHGPRIQEDIQAAQRAGVRSTPSFLINGQLLVGAQPFEVWERMFETILNSQ</sequence>
<dbReference type="eggNOG" id="COG1651">
    <property type="taxonomic scope" value="Bacteria"/>
</dbReference>
<dbReference type="PROSITE" id="PS51352">
    <property type="entry name" value="THIOREDOXIN_2"/>
    <property type="match status" value="1"/>
</dbReference>
<dbReference type="Proteomes" id="UP000000263">
    <property type="component" value="Chromosome"/>
</dbReference>
<dbReference type="Pfam" id="PF13462">
    <property type="entry name" value="Thioredoxin_4"/>
    <property type="match status" value="1"/>
</dbReference>
<feature type="region of interest" description="Disordered" evidence="2">
    <location>
        <begin position="61"/>
        <end position="95"/>
    </location>
</feature>
<dbReference type="Gene3D" id="3.40.30.10">
    <property type="entry name" value="Glutaredoxin"/>
    <property type="match status" value="1"/>
</dbReference>
<reference evidence="4 5" key="1">
    <citation type="submission" date="2007-08" db="EMBL/GenBank/DDBJ databases">
        <title>Complete sequence of Roseiflexus castenholzii DSM 13941.</title>
        <authorList>
            <consortium name="US DOE Joint Genome Institute"/>
            <person name="Copeland A."/>
            <person name="Lucas S."/>
            <person name="Lapidus A."/>
            <person name="Barry K."/>
            <person name="Glavina del Rio T."/>
            <person name="Dalin E."/>
            <person name="Tice H."/>
            <person name="Pitluck S."/>
            <person name="Thompson L.S."/>
            <person name="Brettin T."/>
            <person name="Bruce D."/>
            <person name="Detter J.C."/>
            <person name="Han C."/>
            <person name="Tapia R."/>
            <person name="Schmutz J."/>
            <person name="Larimer F."/>
            <person name="Land M."/>
            <person name="Hauser L."/>
            <person name="Kyrpides N."/>
            <person name="Mikhailova N."/>
            <person name="Bryant D.A."/>
            <person name="Hanada S."/>
            <person name="Tsukatani Y."/>
            <person name="Richardson P."/>
        </authorList>
    </citation>
    <scope>NUCLEOTIDE SEQUENCE [LARGE SCALE GENOMIC DNA]</scope>
    <source>
        <strain evidence="5">DSM 13941 / HLO8</strain>
    </source>
</reference>
<dbReference type="HOGENOM" id="CLU_000288_47_1_0"/>
<protein>
    <submittedName>
        <fullName evidence="4">DSBA oxidoreductase</fullName>
    </submittedName>
</protein>
<dbReference type="InterPro" id="IPR036249">
    <property type="entry name" value="Thioredoxin-like_sf"/>
</dbReference>
<dbReference type="STRING" id="383372.Rcas_3717"/>
<dbReference type="KEGG" id="rca:Rcas_3717"/>
<feature type="domain" description="Thioredoxin" evidence="3">
    <location>
        <begin position="80"/>
        <end position="266"/>
    </location>
</feature>
<dbReference type="PROSITE" id="PS51257">
    <property type="entry name" value="PROKAR_LIPOPROTEIN"/>
    <property type="match status" value="1"/>
</dbReference>
<dbReference type="InterPro" id="IPR012336">
    <property type="entry name" value="Thioredoxin-like_fold"/>
</dbReference>
<evidence type="ECO:0000313" key="4">
    <source>
        <dbReference type="EMBL" id="ABU59757.1"/>
    </source>
</evidence>
<comment type="similarity">
    <text evidence="1">Belongs to the thioredoxin family. DsbA subfamily.</text>
</comment>
<dbReference type="PANTHER" id="PTHR13887:SF56">
    <property type="entry name" value="THIOREDOXIN-LIKE REDUCTASE RV2466C"/>
    <property type="match status" value="1"/>
</dbReference>
<accession>A7NQB1</accession>
<dbReference type="PANTHER" id="PTHR13887">
    <property type="entry name" value="GLUTATHIONE S-TRANSFERASE KAPPA"/>
    <property type="match status" value="1"/>
</dbReference>
<evidence type="ECO:0000256" key="1">
    <source>
        <dbReference type="ARBA" id="ARBA00005791"/>
    </source>
</evidence>
<proteinExistence type="inferred from homology"/>
<keyword evidence="5" id="KW-1185">Reference proteome</keyword>
<evidence type="ECO:0000259" key="3">
    <source>
        <dbReference type="PROSITE" id="PS51352"/>
    </source>
</evidence>
<dbReference type="EMBL" id="CP000804">
    <property type="protein sequence ID" value="ABU59757.1"/>
    <property type="molecule type" value="Genomic_DNA"/>
</dbReference>
<gene>
    <name evidence="4" type="ordered locus">Rcas_3717</name>
</gene>
<dbReference type="SUPFAM" id="SSF52833">
    <property type="entry name" value="Thioredoxin-like"/>
    <property type="match status" value="1"/>
</dbReference>
<evidence type="ECO:0000256" key="2">
    <source>
        <dbReference type="SAM" id="MobiDB-lite"/>
    </source>
</evidence>